<dbReference type="EMBL" id="BLAH01000073">
    <property type="protein sequence ID" value="GES36715.1"/>
    <property type="molecule type" value="Genomic_DNA"/>
</dbReference>
<accession>A0ABQ0YJI8</accession>
<comment type="caution">
    <text evidence="2">The sequence shown here is derived from an EMBL/GenBank/DDBJ whole genome shotgun (WGS) entry which is preliminary data.</text>
</comment>
<reference evidence="2 3" key="1">
    <citation type="journal article" date="2018" name="Biodegradation">
        <title>1,4-Dioxane degradation characteristics of Rhodococcus aetherivorans JCM 14343.</title>
        <authorList>
            <person name="Inoue D."/>
            <person name="Tsunoda T."/>
            <person name="Yamamoto N."/>
            <person name="Ike M."/>
            <person name="Sei K."/>
        </authorList>
    </citation>
    <scope>NUCLEOTIDE SEQUENCE [LARGE SCALE GENOMIC DNA]</scope>
    <source>
        <strain evidence="2 3">JCM 14343</strain>
    </source>
</reference>
<name>A0ABQ0YJI8_9NOCA</name>
<evidence type="ECO:0000256" key="1">
    <source>
        <dbReference type="SAM" id="MobiDB-lite"/>
    </source>
</evidence>
<protein>
    <submittedName>
        <fullName evidence="2">Uncharacterized protein</fullName>
    </submittedName>
</protein>
<keyword evidence="3" id="KW-1185">Reference proteome</keyword>
<dbReference type="Proteomes" id="UP000325466">
    <property type="component" value="Unassembled WGS sequence"/>
</dbReference>
<feature type="region of interest" description="Disordered" evidence="1">
    <location>
        <begin position="1"/>
        <end position="25"/>
    </location>
</feature>
<evidence type="ECO:0000313" key="3">
    <source>
        <dbReference type="Proteomes" id="UP000325466"/>
    </source>
</evidence>
<sequence>MHGVLLGCRTSVPARDRTPGADARTCPPAVAGIEVTALSA</sequence>
<gene>
    <name evidence="2" type="ORF">RAJCM14343_1967</name>
</gene>
<organism evidence="2 3">
    <name type="scientific">Rhodococcus aetherivorans</name>
    <dbReference type="NCBI Taxonomy" id="191292"/>
    <lineage>
        <taxon>Bacteria</taxon>
        <taxon>Bacillati</taxon>
        <taxon>Actinomycetota</taxon>
        <taxon>Actinomycetes</taxon>
        <taxon>Mycobacteriales</taxon>
        <taxon>Nocardiaceae</taxon>
        <taxon>Rhodococcus</taxon>
    </lineage>
</organism>
<evidence type="ECO:0000313" key="2">
    <source>
        <dbReference type="EMBL" id="GES36715.1"/>
    </source>
</evidence>
<proteinExistence type="predicted"/>